<protein>
    <submittedName>
        <fullName evidence="7">CDP-glycerol glycerophosphotransferase family protein</fullName>
    </submittedName>
</protein>
<organism evidence="7 8">
    <name type="scientific">Candidatus Dechloromonas phosphorivorans</name>
    <dbReference type="NCBI Taxonomy" id="2899244"/>
    <lineage>
        <taxon>Bacteria</taxon>
        <taxon>Pseudomonadati</taxon>
        <taxon>Pseudomonadota</taxon>
        <taxon>Betaproteobacteria</taxon>
        <taxon>Rhodocyclales</taxon>
        <taxon>Azonexaceae</taxon>
        <taxon>Dechloromonas</taxon>
    </lineage>
</organism>
<evidence type="ECO:0000313" key="7">
    <source>
        <dbReference type="EMBL" id="MBK8891956.1"/>
    </source>
</evidence>
<dbReference type="AlphaFoldDB" id="A0A9D7LPN5"/>
<dbReference type="InterPro" id="IPR007554">
    <property type="entry name" value="Glycerophosphate_synth"/>
</dbReference>
<dbReference type="PANTHER" id="PTHR37316">
    <property type="entry name" value="TEICHOIC ACID GLYCEROL-PHOSPHATE PRIMASE"/>
    <property type="match status" value="1"/>
</dbReference>
<evidence type="ECO:0000256" key="6">
    <source>
        <dbReference type="ARBA" id="ARBA00023136"/>
    </source>
</evidence>
<reference evidence="7" key="1">
    <citation type="submission" date="2020-10" db="EMBL/GenBank/DDBJ databases">
        <title>Connecting structure to function with the recovery of over 1000 high-quality activated sludge metagenome-assembled genomes encoding full-length rRNA genes using long-read sequencing.</title>
        <authorList>
            <person name="Singleton C.M."/>
            <person name="Petriglieri F."/>
            <person name="Kristensen J.M."/>
            <person name="Kirkegaard R.H."/>
            <person name="Michaelsen T.Y."/>
            <person name="Andersen M.H."/>
            <person name="Karst S.M."/>
            <person name="Dueholm M.S."/>
            <person name="Nielsen P.H."/>
            <person name="Albertsen M."/>
        </authorList>
    </citation>
    <scope>NUCLEOTIDE SEQUENCE</scope>
    <source>
        <strain evidence="7">OdNE_18-Q3-R46-58_BAT3C.305</strain>
    </source>
</reference>
<evidence type="ECO:0000313" key="8">
    <source>
        <dbReference type="Proteomes" id="UP000808146"/>
    </source>
</evidence>
<dbReference type="EMBL" id="JADKBR010000021">
    <property type="protein sequence ID" value="MBK8891956.1"/>
    <property type="molecule type" value="Genomic_DNA"/>
</dbReference>
<dbReference type="GO" id="GO:0005886">
    <property type="term" value="C:plasma membrane"/>
    <property type="evidence" value="ECO:0007669"/>
    <property type="project" value="UniProtKB-SubCell"/>
</dbReference>
<comment type="similarity">
    <text evidence="2">Belongs to the CDP-glycerol glycerophosphotransferase family.</text>
</comment>
<proteinExistence type="inferred from homology"/>
<dbReference type="Gene3D" id="3.40.50.11820">
    <property type="match status" value="1"/>
</dbReference>
<evidence type="ECO:0000256" key="2">
    <source>
        <dbReference type="ARBA" id="ARBA00010488"/>
    </source>
</evidence>
<dbReference type="Pfam" id="PF04464">
    <property type="entry name" value="Glyphos_transf"/>
    <property type="match status" value="1"/>
</dbReference>
<dbReference type="InterPro" id="IPR043148">
    <property type="entry name" value="TagF_C"/>
</dbReference>
<sequence length="376" mass="43667">MQHKFARAWVFMDRDIDADDNAEHLYRWVHKHHPEINAWFLLGRNSPDWKRLSSEGFRLVEPGIQRKLLLLNSDCILSSHPEYVFGGFDRDLYGNSMNWRFVFLQHGVTMNDVSHWLSGQPFDLFVTSSPAEHASIMGDDTPYSYTEREMCRSGLPRHDNLLAAATSTPSDEANIVLVMPTWRGALSDDRLSDDSMKAIAASEYVQRWGALLRSERLREQVDRHGMRLVFMPHPNAVPFLPAFELPNHVEVLTKADIGIQKLFARSAIMITDFSSVAFEMAYLRRPVIYYHYDFATFYGGDHNWREGYYDYSKHGFGPRAYDLEQIIDELLLFMQNREYFSDAYLPRMIKALPETDGKACERLFQRIMQQSASRSV</sequence>
<accession>A0A9D7LPN5</accession>
<evidence type="ECO:0000256" key="5">
    <source>
        <dbReference type="ARBA" id="ARBA00022944"/>
    </source>
</evidence>
<keyword evidence="4" id="KW-0808">Transferase</keyword>
<dbReference type="Proteomes" id="UP000808146">
    <property type="component" value="Unassembled WGS sequence"/>
</dbReference>
<dbReference type="PANTHER" id="PTHR37316:SF3">
    <property type="entry name" value="TEICHOIC ACID GLYCEROL-PHOSPHATE TRANSFERASE"/>
    <property type="match status" value="1"/>
</dbReference>
<dbReference type="GO" id="GO:0019350">
    <property type="term" value="P:teichoic acid biosynthetic process"/>
    <property type="evidence" value="ECO:0007669"/>
    <property type="project" value="UniProtKB-KW"/>
</dbReference>
<evidence type="ECO:0000256" key="4">
    <source>
        <dbReference type="ARBA" id="ARBA00022679"/>
    </source>
</evidence>
<comment type="caution">
    <text evidence="7">The sequence shown here is derived from an EMBL/GenBank/DDBJ whole genome shotgun (WGS) entry which is preliminary data.</text>
</comment>
<dbReference type="SUPFAM" id="SSF53756">
    <property type="entry name" value="UDP-Glycosyltransferase/glycogen phosphorylase"/>
    <property type="match status" value="1"/>
</dbReference>
<comment type="subcellular location">
    <subcellularLocation>
        <location evidence="1">Cell membrane</location>
        <topology evidence="1">Peripheral membrane protein</topology>
    </subcellularLocation>
</comment>
<dbReference type="InterPro" id="IPR051612">
    <property type="entry name" value="Teichoic_Acid_Biosynth"/>
</dbReference>
<dbReference type="InterPro" id="IPR043149">
    <property type="entry name" value="TagF_N"/>
</dbReference>
<dbReference type="GO" id="GO:0047355">
    <property type="term" value="F:CDP-glycerol glycerophosphotransferase activity"/>
    <property type="evidence" value="ECO:0007669"/>
    <property type="project" value="InterPro"/>
</dbReference>
<evidence type="ECO:0000256" key="3">
    <source>
        <dbReference type="ARBA" id="ARBA00022475"/>
    </source>
</evidence>
<gene>
    <name evidence="7" type="ORF">IPN75_17045</name>
</gene>
<keyword evidence="5" id="KW-0777">Teichoic acid biosynthesis</keyword>
<keyword evidence="3" id="KW-1003">Cell membrane</keyword>
<dbReference type="Gene3D" id="3.40.50.12580">
    <property type="match status" value="1"/>
</dbReference>
<keyword evidence="6" id="KW-0472">Membrane</keyword>
<name>A0A9D7LPN5_9RHOO</name>
<evidence type="ECO:0000256" key="1">
    <source>
        <dbReference type="ARBA" id="ARBA00004202"/>
    </source>
</evidence>